<name>A0A1C3KA58_PLAMA</name>
<gene>
    <name evidence="4" type="primary">PmlGA01_030015400</name>
    <name evidence="4" type="ORF">PMLGA01_030015400</name>
</gene>
<dbReference type="AlphaFoldDB" id="A0A1C3KA58"/>
<feature type="compositionally biased region" description="Basic and acidic residues" evidence="1">
    <location>
        <begin position="156"/>
        <end position="173"/>
    </location>
</feature>
<keyword evidence="2" id="KW-1133">Transmembrane helix</keyword>
<dbReference type="Gene3D" id="3.40.220.10">
    <property type="entry name" value="Leucine Aminopeptidase, subunit E, domain 1"/>
    <property type="match status" value="1"/>
</dbReference>
<sequence>MSIGEKFNEALYWLKEELDEILKEVELEKSEIILSEICTKINEKMKSMNSSESLDLYNEKAKEPIEHANLISWQKLNYCIFHYVHLYNKIHEKLLIEEDDFYFTFDSNNYYVRKKFKHSLAFHPLVYTIDAAYFNLLFSFISGGVNRDGCGIDHYSDHEHEHEHADEDEHEHNNSNNNNNNDGDDYCHCCSVYYSDHDDHQNRRALVDAHNGNDDNPSKDNANRGNIFDHLSMYKCSSNKWCGNSNYITNIIIDQSLHKTGCSTTERMTRGDKIKKKAKNEVHIFEQKKEKKKKKFKKVSKCKIKYIYNDDIKYKQNFIITEESYASLSERFPKIFDITKYIERNTQMLYNFGVKKQVEWINSPSGKEVPADVEAGADVETRADIETRADVEAGADVVTRADVETIAHPGEVRSKCILQPTCTRNNCARTGLQLLDENHAQKKDMQLKGEKNKRRRNVEEKEWNKNKTYLNDIYTRTVQNNMYTVEPNMNEKIKVYNGDITSIRCNAIVLFANNNYKYSKNVCENLYSSNLMKLEEEEKLEIKMQKSGEVYITTSYDSIHKYILHAMLPKYNSKFVLATHNTMNLCVQEILYRCFEKQIQSISIPVVSFHLFFPINIFLITLLKSIRSLLIQPHFYNTVKTIVLVTNSNDIYFLLLKYMSIFFPRCSQESFLSTNIAILGNKFGSIDVQNRSIPIFRSFRRVMHMNRGSRTRRRRRHGGRYDSRCGSRRARGCCSEHCSADDNNIHHPSAGDAAFPEWDLKKRHSLQNGPVGGNYADLSYSSCSSYMADASHMSYSSSATSSYSSATSSYSSASSFCSPSSISSSSEIFKEADAEFLNLRSENEGHKNFFNLNQINRGEDTMNLECCLRLSYMYDKKEKFKELKDTYFVYDYGFDELGRNTIIINFFNFPLVYNYNLLFFYLIFYFNIFMRNHFVLLFIFSEKISSNITKVLSLFKDIFQVIQEFLKNLKIIYFFNYSLIFKFFIYILYPFIPSTIYENIIYLNDNAVKLEKK</sequence>
<feature type="transmembrane region" description="Helical" evidence="2">
    <location>
        <begin position="918"/>
        <end position="940"/>
    </location>
</feature>
<reference evidence="4 5" key="1">
    <citation type="submission" date="2016-06" db="EMBL/GenBank/DDBJ databases">
        <authorList>
            <consortium name="Pathogen Informatics"/>
        </authorList>
    </citation>
    <scope>NUCLEOTIDE SEQUENCE [LARGE SCALE GENOMIC DNA]</scope>
    <source>
        <strain evidence="4">PmlGA01</strain>
    </source>
</reference>
<feature type="region of interest" description="Disordered" evidence="1">
    <location>
        <begin position="156"/>
        <end position="178"/>
    </location>
</feature>
<dbReference type="Proteomes" id="UP000219799">
    <property type="component" value="Chromosome 3"/>
</dbReference>
<protein>
    <recommendedName>
        <fullName evidence="3">Macro domain-containing protein</fullName>
    </recommendedName>
</protein>
<dbReference type="Gene3D" id="3.40.525.10">
    <property type="entry name" value="CRAL-TRIO lipid binding domain"/>
    <property type="match status" value="1"/>
</dbReference>
<proteinExistence type="predicted"/>
<accession>A0A1C3KA58</accession>
<dbReference type="InterPro" id="IPR043472">
    <property type="entry name" value="Macro_dom-like"/>
</dbReference>
<dbReference type="InterPro" id="IPR053300">
    <property type="entry name" value="Homeobox-like_regulator"/>
</dbReference>
<dbReference type="InterPro" id="IPR036865">
    <property type="entry name" value="CRAL-TRIO_dom_sf"/>
</dbReference>
<feature type="transmembrane region" description="Helical" evidence="2">
    <location>
        <begin position="971"/>
        <end position="992"/>
    </location>
</feature>
<dbReference type="PROSITE" id="PS51154">
    <property type="entry name" value="MACRO"/>
    <property type="match status" value="1"/>
</dbReference>
<dbReference type="SUPFAM" id="SSF52087">
    <property type="entry name" value="CRAL/TRIO domain"/>
    <property type="match status" value="1"/>
</dbReference>
<dbReference type="InterPro" id="IPR002589">
    <property type="entry name" value="Macro_dom"/>
</dbReference>
<keyword evidence="2" id="KW-0812">Transmembrane</keyword>
<dbReference type="Pfam" id="PF01661">
    <property type="entry name" value="Macro"/>
    <property type="match status" value="1"/>
</dbReference>
<dbReference type="InterPro" id="IPR001251">
    <property type="entry name" value="CRAL-TRIO_dom"/>
</dbReference>
<evidence type="ECO:0000259" key="3">
    <source>
        <dbReference type="PROSITE" id="PS51154"/>
    </source>
</evidence>
<dbReference type="CDD" id="cd00170">
    <property type="entry name" value="SEC14"/>
    <property type="match status" value="1"/>
</dbReference>
<dbReference type="PANTHER" id="PTHR45795:SF1">
    <property type="entry name" value="MACRO DOMAIN-CONTAINING PROTEIN"/>
    <property type="match status" value="1"/>
</dbReference>
<evidence type="ECO:0000256" key="1">
    <source>
        <dbReference type="SAM" id="MobiDB-lite"/>
    </source>
</evidence>
<evidence type="ECO:0000313" key="4">
    <source>
        <dbReference type="EMBL" id="SBT70419.1"/>
    </source>
</evidence>
<dbReference type="VEuPathDB" id="PlasmoDB:PmUG01_03023600"/>
<dbReference type="PANTHER" id="PTHR45795">
    <property type="entry name" value="EARLY GAMETOCYTE ENRICHED PHOSPHOPROTEIN EGXP"/>
    <property type="match status" value="1"/>
</dbReference>
<feature type="domain" description="Macro" evidence="3">
    <location>
        <begin position="480"/>
        <end position="663"/>
    </location>
</feature>
<dbReference type="EMBL" id="LT594491">
    <property type="protein sequence ID" value="SBT70419.1"/>
    <property type="molecule type" value="Genomic_DNA"/>
</dbReference>
<organism evidence="4 5">
    <name type="scientific">Plasmodium malariae</name>
    <dbReference type="NCBI Taxonomy" id="5858"/>
    <lineage>
        <taxon>Eukaryota</taxon>
        <taxon>Sar</taxon>
        <taxon>Alveolata</taxon>
        <taxon>Apicomplexa</taxon>
        <taxon>Aconoidasida</taxon>
        <taxon>Haemosporida</taxon>
        <taxon>Plasmodiidae</taxon>
        <taxon>Plasmodium</taxon>
        <taxon>Plasmodium (Plasmodium)</taxon>
    </lineage>
</organism>
<evidence type="ECO:0000256" key="2">
    <source>
        <dbReference type="SAM" id="Phobius"/>
    </source>
</evidence>
<dbReference type="SUPFAM" id="SSF52949">
    <property type="entry name" value="Macro domain-like"/>
    <property type="match status" value="1"/>
</dbReference>
<keyword evidence="2" id="KW-0472">Membrane</keyword>
<evidence type="ECO:0000313" key="5">
    <source>
        <dbReference type="Proteomes" id="UP000219799"/>
    </source>
</evidence>